<dbReference type="CDD" id="cd19499">
    <property type="entry name" value="RecA-like_ClpB_Hsp104-like"/>
    <property type="match status" value="1"/>
</dbReference>
<evidence type="ECO:0000313" key="9">
    <source>
        <dbReference type="Proteomes" id="UP000041394"/>
    </source>
</evidence>
<organism evidence="5 8">
    <name type="scientific">Helicobacter ailurogastricus</name>
    <dbReference type="NCBI Taxonomy" id="1578720"/>
    <lineage>
        <taxon>Bacteria</taxon>
        <taxon>Pseudomonadati</taxon>
        <taxon>Campylobacterota</taxon>
        <taxon>Epsilonproteobacteria</taxon>
        <taxon>Campylobacterales</taxon>
        <taxon>Helicobacteraceae</taxon>
        <taxon>Helicobacter</taxon>
    </lineage>
</organism>
<dbReference type="InterPro" id="IPR001270">
    <property type="entry name" value="ClpA/B"/>
</dbReference>
<dbReference type="InterPro" id="IPR027417">
    <property type="entry name" value="P-loop_NTPase"/>
</dbReference>
<accession>A0A0K2XAH0</accession>
<dbReference type="InterPro" id="IPR003593">
    <property type="entry name" value="AAA+_ATPase"/>
</dbReference>
<evidence type="ECO:0000313" key="7">
    <source>
        <dbReference type="EMBL" id="CRF44413.1"/>
    </source>
</evidence>
<reference evidence="9 10" key="2">
    <citation type="submission" date="2014-12" db="EMBL/GenBank/DDBJ databases">
        <authorList>
            <person name="Jaenicke S."/>
        </authorList>
    </citation>
    <scope>NUCLEOTIDE SEQUENCE [LARGE SCALE GENOMIC DNA]</scope>
</reference>
<dbReference type="EMBL" id="CDMH01000047">
    <property type="protein sequence ID" value="CRF42845.1"/>
    <property type="molecule type" value="Genomic_DNA"/>
</dbReference>
<protein>
    <recommendedName>
        <fullName evidence="1">Chaperone protein ClpB</fullName>
    </recommendedName>
</protein>
<evidence type="ECO:0000256" key="3">
    <source>
        <dbReference type="ARBA" id="ARBA00022840"/>
    </source>
</evidence>
<dbReference type="EMBL" id="CDMN01000037">
    <property type="protein sequence ID" value="CRF44413.1"/>
    <property type="molecule type" value="Genomic_DNA"/>
</dbReference>
<keyword evidence="8" id="KW-1185">Reference proteome</keyword>
<evidence type="ECO:0000256" key="2">
    <source>
        <dbReference type="ARBA" id="ARBA00022741"/>
    </source>
</evidence>
<dbReference type="GO" id="GO:0005524">
    <property type="term" value="F:ATP binding"/>
    <property type="evidence" value="ECO:0007669"/>
    <property type="project" value="UniProtKB-KW"/>
</dbReference>
<dbReference type="InterPro" id="IPR003959">
    <property type="entry name" value="ATPase_AAA_core"/>
</dbReference>
<dbReference type="InterPro" id="IPR050130">
    <property type="entry name" value="ClpA_ClpB"/>
</dbReference>
<dbReference type="PANTHER" id="PTHR11638:SF18">
    <property type="entry name" value="HEAT SHOCK PROTEIN 104"/>
    <property type="match status" value="1"/>
</dbReference>
<dbReference type="Proteomes" id="UP000041394">
    <property type="component" value="Unassembled WGS sequence"/>
</dbReference>
<evidence type="ECO:0000313" key="10">
    <source>
        <dbReference type="Proteomes" id="UP000045175"/>
    </source>
</evidence>
<dbReference type="PRINTS" id="PR00300">
    <property type="entry name" value="CLPPROTEASEA"/>
</dbReference>
<reference evidence="8" key="3">
    <citation type="submission" date="2014-12" db="EMBL/GenBank/DDBJ databases">
        <authorList>
            <person name="Smet A."/>
        </authorList>
    </citation>
    <scope>NUCLEOTIDE SEQUENCE [LARGE SCALE GENOMIC DNA]</scope>
</reference>
<dbReference type="Proteomes" id="UP000045175">
    <property type="component" value="Unassembled WGS sequence"/>
</dbReference>
<dbReference type="Proteomes" id="UP000038622">
    <property type="component" value="Unassembled WGS sequence"/>
</dbReference>
<feature type="domain" description="AAA+ ATPase" evidence="4">
    <location>
        <begin position="331"/>
        <end position="469"/>
    </location>
</feature>
<dbReference type="PANTHER" id="PTHR11638">
    <property type="entry name" value="ATP-DEPENDENT CLP PROTEASE"/>
    <property type="match status" value="1"/>
</dbReference>
<dbReference type="EMBL" id="CDML01000048">
    <property type="protein sequence ID" value="CRF41709.1"/>
    <property type="molecule type" value="Genomic_DNA"/>
</dbReference>
<dbReference type="SUPFAM" id="SSF52540">
    <property type="entry name" value="P-loop containing nucleoside triphosphate hydrolases"/>
    <property type="match status" value="1"/>
</dbReference>
<reference evidence="5" key="1">
    <citation type="submission" date="2014-12" db="EMBL/GenBank/DDBJ databases">
        <title>Whole genome sequences of four Staphylococcus schleiferi canine isolates.</title>
        <authorList>
            <person name="Misic A.M."/>
            <person name="Cain C."/>
            <person name="Morris D.O."/>
            <person name="Rankin S."/>
            <person name="Beiting D."/>
        </authorList>
    </citation>
    <scope>NUCLEOTIDE SEQUENCE</scope>
    <source>
        <strain evidence="5">ASB11</strain>
        <strain evidence="6">ASB13</strain>
        <strain evidence="7">ASB9</strain>
    </source>
</reference>
<keyword evidence="2" id="KW-0547">Nucleotide-binding</keyword>
<dbReference type="Gene3D" id="3.40.50.300">
    <property type="entry name" value="P-loop containing nucleotide triphosphate hydrolases"/>
    <property type="match status" value="1"/>
</dbReference>
<proteinExistence type="predicted"/>
<evidence type="ECO:0000259" key="4">
    <source>
        <dbReference type="SMART" id="SM00382"/>
    </source>
</evidence>
<evidence type="ECO:0000313" key="6">
    <source>
        <dbReference type="EMBL" id="CRF42845.1"/>
    </source>
</evidence>
<dbReference type="GO" id="GO:0016887">
    <property type="term" value="F:ATP hydrolysis activity"/>
    <property type="evidence" value="ECO:0007669"/>
    <property type="project" value="InterPro"/>
</dbReference>
<evidence type="ECO:0000313" key="8">
    <source>
        <dbReference type="Proteomes" id="UP000038622"/>
    </source>
</evidence>
<keyword evidence="5" id="KW-0378">Hydrolase</keyword>
<dbReference type="SMART" id="SM00382">
    <property type="entry name" value="AAA"/>
    <property type="match status" value="1"/>
</dbReference>
<dbReference type="GO" id="GO:0005737">
    <property type="term" value="C:cytoplasm"/>
    <property type="evidence" value="ECO:0007669"/>
    <property type="project" value="TreeGrafter"/>
</dbReference>
<evidence type="ECO:0000313" key="5">
    <source>
        <dbReference type="EMBL" id="CRF41709.1"/>
    </source>
</evidence>
<evidence type="ECO:0000256" key="1">
    <source>
        <dbReference type="ARBA" id="ARBA00017574"/>
    </source>
</evidence>
<dbReference type="GO" id="GO:0008233">
    <property type="term" value="F:peptidase activity"/>
    <property type="evidence" value="ECO:0007669"/>
    <property type="project" value="UniProtKB-KW"/>
</dbReference>
<keyword evidence="3 5" id="KW-0067">ATP-binding</keyword>
<dbReference type="GO" id="GO:0034605">
    <property type="term" value="P:cellular response to heat"/>
    <property type="evidence" value="ECO:0007669"/>
    <property type="project" value="TreeGrafter"/>
</dbReference>
<dbReference type="Pfam" id="PF07724">
    <property type="entry name" value="AAA_2"/>
    <property type="match status" value="1"/>
</dbReference>
<dbReference type="AlphaFoldDB" id="A0A0K2XAH0"/>
<dbReference type="STRING" id="1578720.HAL011_15170"/>
<gene>
    <name evidence="5" type="ORF">HAL011_15170</name>
    <name evidence="6" type="ORF">HAL013_10550</name>
    <name evidence="7" type="ORF">HAL09_09950</name>
</gene>
<dbReference type="GO" id="GO:0006508">
    <property type="term" value="P:proteolysis"/>
    <property type="evidence" value="ECO:0007669"/>
    <property type="project" value="UniProtKB-KW"/>
</dbReference>
<name>A0A0K2XAH0_9HELI</name>
<dbReference type="OrthoDB" id="9803641at2"/>
<sequence>MEKESEWLQQFVCDAKLRGVVILSGNVGDLFKSKFDKQYKDLDRFLIELLHQELGFSSVWLWDCVGGVDCDLSILPEAKAAPQPQAKDAYDIGEANTSRERPEHKSPEEFFSVIMNELAKKSGQCFILDYTDYIFGVQASLSETERHWIIRLKKAIQRNAHYTLSGDQAMQSKNLVIFLARKRTALPSSLYINDCHISSLEIPLPSRPERKSFIEKFEELPFEPPITQDPSKLADFIDMLEGFMLKEIAQILQLAHNNKHLSPEKSVKFYRYKQSRSPWEDLDKHKLDGIHQALEKRVKGQSHAISKVEKVIIRAFTGFSGAAHSAKSQKPKGVLFFVGPTGVGKTELAKSLAEFLFGDESAFLRFDMSEFNHEQSDQRLVGAPPGYVGHEEGGQLTNAIRAKPFSVILFDEIEKAHGKILDKFLQILEDGRLTDGRGETASFGESVIIFTSNIGAADTDIDVDDDPKEVAQKFIQAVRDHFNKTLKRPELLNRIGNNIVPFHFIKNEDFLIAIIQSKFEKIAQQVAEKYKISLEFKTQKSAQEGFRALARNVNKEQGGRGVVNRLESQIENHLSIFIFDHWEEMEGCQKIYIKQTRPEFDSFEFELGPC</sequence>
<keyword evidence="5" id="KW-0645">Protease</keyword>
<dbReference type="RefSeq" id="WP_053941453.1">
    <property type="nucleotide sequence ID" value="NZ_CDMH01000047.1"/>
</dbReference>